<sequence length="189" mass="20464">MSPDGGQADNGTRGRQDESDDSFAFLMNGFSLDSTRRKDKDGEQGPGRRRRNNDDDNRLLSDTLAAGQHDLEDDEEESASIVRAYTWTGGRTKSDYQLEIETLVSVSDTGYNPAAVMQVEYHEVARLCGQPRSVAEVAALLSLPLGVAKVLLGDMAGLGVIVVHETASADGNLPNMALLERVLSGLRRL</sequence>
<evidence type="ECO:0000313" key="3">
    <source>
        <dbReference type="Proteomes" id="UP000323454"/>
    </source>
</evidence>
<dbReference type="PANTHER" id="PTHR36221">
    <property type="entry name" value="DUF742 DOMAIN-CONTAINING PROTEIN"/>
    <property type="match status" value="1"/>
</dbReference>
<comment type="caution">
    <text evidence="2">The sequence shown here is derived from an EMBL/GenBank/DDBJ whole genome shotgun (WGS) entry which is preliminary data.</text>
</comment>
<evidence type="ECO:0000313" key="2">
    <source>
        <dbReference type="EMBL" id="KAA2248735.1"/>
    </source>
</evidence>
<keyword evidence="3" id="KW-1185">Reference proteome</keyword>
<gene>
    <name evidence="2" type="ORF">F0L68_39590</name>
</gene>
<reference evidence="2 3" key="2">
    <citation type="submission" date="2019-09" db="EMBL/GenBank/DDBJ databases">
        <authorList>
            <person name="Jin C."/>
        </authorList>
    </citation>
    <scope>NUCLEOTIDE SEQUENCE [LARGE SCALE GENOMIC DNA]</scope>
    <source>
        <strain evidence="2 3">AN110305</strain>
    </source>
</reference>
<feature type="region of interest" description="Disordered" evidence="1">
    <location>
        <begin position="1"/>
        <end position="59"/>
    </location>
</feature>
<dbReference type="EMBL" id="VUOB01000104">
    <property type="protein sequence ID" value="KAA2248735.1"/>
    <property type="molecule type" value="Genomic_DNA"/>
</dbReference>
<protein>
    <submittedName>
        <fullName evidence="2">DUF742 domain-containing protein</fullName>
    </submittedName>
</protein>
<organism evidence="2 3">
    <name type="scientific">Solihabitans fulvus</name>
    <dbReference type="NCBI Taxonomy" id="1892852"/>
    <lineage>
        <taxon>Bacteria</taxon>
        <taxon>Bacillati</taxon>
        <taxon>Actinomycetota</taxon>
        <taxon>Actinomycetes</taxon>
        <taxon>Pseudonocardiales</taxon>
        <taxon>Pseudonocardiaceae</taxon>
        <taxon>Solihabitans</taxon>
    </lineage>
</organism>
<reference evidence="2 3" key="1">
    <citation type="submission" date="2019-09" db="EMBL/GenBank/DDBJ databases">
        <title>Goodfellowia gen. nov., a new genus of the Pseudonocardineae related to Actinoalloteichus, containing Goodfellowia coeruleoviolacea gen. nov., comb. nov. gen. nov., comb. nov.</title>
        <authorList>
            <person name="Labeda D."/>
        </authorList>
    </citation>
    <scope>NUCLEOTIDE SEQUENCE [LARGE SCALE GENOMIC DNA]</scope>
    <source>
        <strain evidence="2 3">AN110305</strain>
    </source>
</reference>
<dbReference type="Proteomes" id="UP000323454">
    <property type="component" value="Unassembled WGS sequence"/>
</dbReference>
<accession>A0A5B2WBV1</accession>
<dbReference type="PANTHER" id="PTHR36221:SF1">
    <property type="entry name" value="DUF742 DOMAIN-CONTAINING PROTEIN"/>
    <property type="match status" value="1"/>
</dbReference>
<evidence type="ECO:0000256" key="1">
    <source>
        <dbReference type="SAM" id="MobiDB-lite"/>
    </source>
</evidence>
<dbReference type="OrthoDB" id="4244884at2"/>
<dbReference type="RefSeq" id="WP_149855065.1">
    <property type="nucleotide sequence ID" value="NZ_VUOB01000104.1"/>
</dbReference>
<dbReference type="AlphaFoldDB" id="A0A5B2WBV1"/>
<name>A0A5B2WBV1_9PSEU</name>
<proteinExistence type="predicted"/>
<feature type="compositionally biased region" description="Basic and acidic residues" evidence="1">
    <location>
        <begin position="34"/>
        <end position="43"/>
    </location>
</feature>
<dbReference type="Pfam" id="PF05331">
    <property type="entry name" value="DUF742"/>
    <property type="match status" value="1"/>
</dbReference>
<dbReference type="InterPro" id="IPR007995">
    <property type="entry name" value="DUF742"/>
</dbReference>